<evidence type="ECO:0000256" key="1">
    <source>
        <dbReference type="SAM" id="MobiDB-lite"/>
    </source>
</evidence>
<evidence type="ECO:0000313" key="2">
    <source>
        <dbReference type="EMBL" id="QHT85345.1"/>
    </source>
</evidence>
<accession>A0A6C0HYX4</accession>
<dbReference type="AlphaFoldDB" id="A0A6C0HYX4"/>
<evidence type="ECO:0008006" key="3">
    <source>
        <dbReference type="Google" id="ProtNLM"/>
    </source>
</evidence>
<proteinExistence type="predicted"/>
<dbReference type="EMBL" id="MN740041">
    <property type="protein sequence ID" value="QHT85345.1"/>
    <property type="molecule type" value="Genomic_DNA"/>
</dbReference>
<protein>
    <recommendedName>
        <fullName evidence="3">Peptidase C39 domain-containing protein</fullName>
    </recommendedName>
</protein>
<reference evidence="2" key="1">
    <citation type="journal article" date="2020" name="Nature">
        <title>Giant virus diversity and host interactions through global metagenomics.</title>
        <authorList>
            <person name="Schulz F."/>
            <person name="Roux S."/>
            <person name="Paez-Espino D."/>
            <person name="Jungbluth S."/>
            <person name="Walsh D.A."/>
            <person name="Denef V.J."/>
            <person name="McMahon K.D."/>
            <person name="Konstantinidis K.T."/>
            <person name="Eloe-Fadrosh E.A."/>
            <person name="Kyrpides N.C."/>
            <person name="Woyke T."/>
        </authorList>
    </citation>
    <scope>NUCLEOTIDE SEQUENCE</scope>
    <source>
        <strain evidence="2">GVMAG-M-3300023184-17</strain>
    </source>
</reference>
<organism evidence="2">
    <name type="scientific">viral metagenome</name>
    <dbReference type="NCBI Taxonomy" id="1070528"/>
    <lineage>
        <taxon>unclassified sequences</taxon>
        <taxon>metagenomes</taxon>
        <taxon>organismal metagenomes</taxon>
    </lineage>
</organism>
<feature type="compositionally biased region" description="Acidic residues" evidence="1">
    <location>
        <begin position="193"/>
        <end position="205"/>
    </location>
</feature>
<sequence>MKTRKSRKGGQPVKNMPTAVRFHKSQRNVHDKDCGASVVKFLGYATEEDSDYLARKTPNGIRSPVMLKMLWRAYGNKGFRWQHVHEEHPEDLQELKVNERTIAFYLSSETSGHYFVVFRRPGAEWAIDPQTNEIFPLSTYLNTPFKRATFNICLVDDDQTSINYGDSRITKEIIDEVLQEQDELAAKAKAEAEAAEEAEAEQAED</sequence>
<name>A0A6C0HYX4_9ZZZZ</name>
<feature type="region of interest" description="Disordered" evidence="1">
    <location>
        <begin position="185"/>
        <end position="205"/>
    </location>
</feature>